<feature type="compositionally biased region" description="Basic and acidic residues" evidence="1">
    <location>
        <begin position="36"/>
        <end position="51"/>
    </location>
</feature>
<dbReference type="Proteomes" id="UP000886595">
    <property type="component" value="Unassembled WGS sequence"/>
</dbReference>
<sequence length="233" mass="25779">MRDLSKSVFFANVSRMIKQGAHFKANPKVNPLEETSQQRRHEEGSLCERNTKGTQPKEGIVPRPSQSRAVSMRRTSNTSGQRRKTDRKGKGIANDSIQVWKQKEVPETPKRTNSKSTGESSVPVNRRSSSSGKKNSYCTRSPSSGPPKEPISVFERLGNNEDRPPEVFGLNAQLEPRNSGSKDLSAQKDSHEGRSSKGSKSPPQFLSVLGPYPEAPRGRKGVVWKQQTPKDAV</sequence>
<feature type="compositionally biased region" description="Basic and acidic residues" evidence="1">
    <location>
        <begin position="101"/>
        <end position="110"/>
    </location>
</feature>
<feature type="compositionally biased region" description="Low complexity" evidence="1">
    <location>
        <begin position="120"/>
        <end position="136"/>
    </location>
</feature>
<name>A0A8X7QGQ9_BRACI</name>
<dbReference type="AlphaFoldDB" id="A0A8X7QGQ9"/>
<protein>
    <submittedName>
        <fullName evidence="2">Uncharacterized protein</fullName>
    </submittedName>
</protein>
<dbReference type="EMBL" id="JAAMPC010000013">
    <property type="protein sequence ID" value="KAG2270079.1"/>
    <property type="molecule type" value="Genomic_DNA"/>
</dbReference>
<evidence type="ECO:0000313" key="3">
    <source>
        <dbReference type="Proteomes" id="UP000886595"/>
    </source>
</evidence>
<feature type="compositionally biased region" description="Polar residues" evidence="1">
    <location>
        <begin position="64"/>
        <end position="80"/>
    </location>
</feature>
<comment type="caution">
    <text evidence="2">The sequence shown here is derived from an EMBL/GenBank/DDBJ whole genome shotgun (WGS) entry which is preliminary data.</text>
</comment>
<keyword evidence="3" id="KW-1185">Reference proteome</keyword>
<organism evidence="2 3">
    <name type="scientific">Brassica carinata</name>
    <name type="common">Ethiopian mustard</name>
    <name type="synonym">Abyssinian cabbage</name>
    <dbReference type="NCBI Taxonomy" id="52824"/>
    <lineage>
        <taxon>Eukaryota</taxon>
        <taxon>Viridiplantae</taxon>
        <taxon>Streptophyta</taxon>
        <taxon>Embryophyta</taxon>
        <taxon>Tracheophyta</taxon>
        <taxon>Spermatophyta</taxon>
        <taxon>Magnoliopsida</taxon>
        <taxon>eudicotyledons</taxon>
        <taxon>Gunneridae</taxon>
        <taxon>Pentapetalae</taxon>
        <taxon>rosids</taxon>
        <taxon>malvids</taxon>
        <taxon>Brassicales</taxon>
        <taxon>Brassicaceae</taxon>
        <taxon>Brassiceae</taxon>
        <taxon>Brassica</taxon>
    </lineage>
</organism>
<accession>A0A8X7QGQ9</accession>
<feature type="region of interest" description="Disordered" evidence="1">
    <location>
        <begin position="20"/>
        <end position="233"/>
    </location>
</feature>
<evidence type="ECO:0000256" key="1">
    <source>
        <dbReference type="SAM" id="MobiDB-lite"/>
    </source>
</evidence>
<feature type="compositionally biased region" description="Basic and acidic residues" evidence="1">
    <location>
        <begin position="185"/>
        <end position="195"/>
    </location>
</feature>
<evidence type="ECO:0000313" key="2">
    <source>
        <dbReference type="EMBL" id="KAG2270079.1"/>
    </source>
</evidence>
<proteinExistence type="predicted"/>
<gene>
    <name evidence="2" type="ORF">Bca52824_064634</name>
</gene>
<reference evidence="2 3" key="1">
    <citation type="submission" date="2020-02" db="EMBL/GenBank/DDBJ databases">
        <authorList>
            <person name="Ma Q."/>
            <person name="Huang Y."/>
            <person name="Song X."/>
            <person name="Pei D."/>
        </authorList>
    </citation>
    <scope>NUCLEOTIDE SEQUENCE [LARGE SCALE GENOMIC DNA]</scope>
    <source>
        <strain evidence="2">Sxm20200214</strain>
        <tissue evidence="2">Leaf</tissue>
    </source>
</reference>